<dbReference type="InterPro" id="IPR045445">
    <property type="entry name" value="DUF6502"/>
</dbReference>
<dbReference type="Pfam" id="PF20112">
    <property type="entry name" value="DUF6502"/>
    <property type="match status" value="1"/>
</dbReference>
<sequence>MTDANANPLHKALFRILRPLARLLLRNGVPFGEFSELVKRAYVEAALEDFSDGRRKPTDSRAAVMTGLTRKEVKRQREILAGQNPARESRSNANRASRVVSGWVHDPAYQTCDKQPAMLEFEGAGSFTELVRKYSGDMTPRAVLDELLRVGVAAVEPDSGRLQLKQRAYVPAGDSEDMLQIFGEDVSDLVATIDHNLISRSAGHPPLFQRTLTYDNIPADVIERWREISAERSQALLEQLDDWLGPHDRQGSGNQGEGAKKVRTGVGIFYFEEPVQPDTSGDKRS</sequence>
<proteinExistence type="predicted"/>
<dbReference type="RefSeq" id="WP_273133881.1">
    <property type="nucleotide sequence ID" value="NZ_VMRX01000030.1"/>
</dbReference>
<evidence type="ECO:0000313" key="1">
    <source>
        <dbReference type="EMBL" id="TVT32671.1"/>
    </source>
</evidence>
<organism evidence="1 2">
    <name type="scientific">Marinobacter vinifirmus</name>
    <dbReference type="NCBI Taxonomy" id="355591"/>
    <lineage>
        <taxon>Bacteria</taxon>
        <taxon>Pseudomonadati</taxon>
        <taxon>Pseudomonadota</taxon>
        <taxon>Gammaproteobacteria</taxon>
        <taxon>Pseudomonadales</taxon>
        <taxon>Marinobacteraceae</taxon>
        <taxon>Marinobacter</taxon>
    </lineage>
</organism>
<comment type="caution">
    <text evidence="1">The sequence shown here is derived from an EMBL/GenBank/DDBJ whole genome shotgun (WGS) entry which is preliminary data.</text>
</comment>
<protein>
    <submittedName>
        <fullName evidence="1">Uncharacterized protein</fullName>
    </submittedName>
</protein>
<dbReference type="AlphaFoldDB" id="A0A558B836"/>
<name>A0A558B836_9GAMM</name>
<dbReference type="Proteomes" id="UP000319142">
    <property type="component" value="Unassembled WGS sequence"/>
</dbReference>
<accession>A0A558B836</accession>
<evidence type="ECO:0000313" key="2">
    <source>
        <dbReference type="Proteomes" id="UP000319142"/>
    </source>
</evidence>
<gene>
    <name evidence="1" type="ORF">FHK81_11425</name>
</gene>
<reference evidence="1 2" key="1">
    <citation type="submission" date="2019-07" db="EMBL/GenBank/DDBJ databases">
        <title>The pathways for chlorine oxyanion respiration interact through the shared metabolite chlorate.</title>
        <authorList>
            <person name="Barnum T.P."/>
            <person name="Cheng Y."/>
            <person name="Hill K.A."/>
            <person name="Lucas L.N."/>
            <person name="Carlson H.K."/>
            <person name="Coates J.D."/>
        </authorList>
    </citation>
    <scope>NUCLEOTIDE SEQUENCE [LARGE SCALE GENOMIC DNA]</scope>
    <source>
        <strain evidence="1">UCB</strain>
    </source>
</reference>
<dbReference type="EMBL" id="VMRX01000030">
    <property type="protein sequence ID" value="TVT32671.1"/>
    <property type="molecule type" value="Genomic_DNA"/>
</dbReference>